<feature type="non-terminal residue" evidence="7">
    <location>
        <position position="1"/>
    </location>
</feature>
<gene>
    <name evidence="7" type="ORF">GNF77_18435</name>
</gene>
<evidence type="ECO:0000256" key="6">
    <source>
        <dbReference type="SAM" id="Phobius"/>
    </source>
</evidence>
<dbReference type="InterPro" id="IPR037272">
    <property type="entry name" value="SNS_sf"/>
</dbReference>
<organism evidence="7 8">
    <name type="scientific">Clostridium perfringens</name>
    <dbReference type="NCBI Taxonomy" id="1502"/>
    <lineage>
        <taxon>Bacteria</taxon>
        <taxon>Bacillati</taxon>
        <taxon>Bacillota</taxon>
        <taxon>Clostridia</taxon>
        <taxon>Eubacteriales</taxon>
        <taxon>Clostridiaceae</taxon>
        <taxon>Clostridium</taxon>
    </lineage>
</organism>
<dbReference type="SUPFAM" id="SSF161070">
    <property type="entry name" value="SNF-like"/>
    <property type="match status" value="1"/>
</dbReference>
<protein>
    <submittedName>
        <fullName evidence="7">Sodium-dependent transporter</fullName>
    </submittedName>
</protein>
<evidence type="ECO:0000256" key="3">
    <source>
        <dbReference type="ARBA" id="ARBA00022692"/>
    </source>
</evidence>
<comment type="caution">
    <text evidence="7">The sequence shown here is derived from an EMBL/GenBank/DDBJ whole genome shotgun (WGS) entry which is preliminary data.</text>
</comment>
<dbReference type="InterPro" id="IPR000175">
    <property type="entry name" value="Na/ntran_symport"/>
</dbReference>
<keyword evidence="4 6" id="KW-1133">Transmembrane helix</keyword>
<evidence type="ECO:0000256" key="1">
    <source>
        <dbReference type="ARBA" id="ARBA00004141"/>
    </source>
</evidence>
<evidence type="ECO:0000256" key="2">
    <source>
        <dbReference type="ARBA" id="ARBA00022448"/>
    </source>
</evidence>
<dbReference type="Pfam" id="PF00209">
    <property type="entry name" value="SNF"/>
    <property type="match status" value="1"/>
</dbReference>
<dbReference type="AlphaFoldDB" id="A0AAW9ITV6"/>
<dbReference type="GO" id="GO:0035725">
    <property type="term" value="P:sodium ion transmembrane transport"/>
    <property type="evidence" value="ECO:0007669"/>
    <property type="project" value="TreeGrafter"/>
</dbReference>
<dbReference type="PANTHER" id="PTHR11616:SF240">
    <property type="entry name" value="BLOATED TUBULES, ISOFORM B-RELATED"/>
    <property type="match status" value="1"/>
</dbReference>
<keyword evidence="3 6" id="KW-0812">Transmembrane</keyword>
<keyword evidence="5 6" id="KW-0472">Membrane</keyword>
<proteinExistence type="predicted"/>
<evidence type="ECO:0000313" key="7">
    <source>
        <dbReference type="EMBL" id="MDZ5010835.1"/>
    </source>
</evidence>
<accession>A0AAW9ITV6</accession>
<keyword evidence="2" id="KW-0813">Transport</keyword>
<feature type="transmembrane region" description="Helical" evidence="6">
    <location>
        <begin position="71"/>
        <end position="90"/>
    </location>
</feature>
<dbReference type="Proteomes" id="UP001292368">
    <property type="component" value="Unassembled WGS sequence"/>
</dbReference>
<evidence type="ECO:0000313" key="8">
    <source>
        <dbReference type="Proteomes" id="UP001292368"/>
    </source>
</evidence>
<dbReference type="PROSITE" id="PS50267">
    <property type="entry name" value="NA_NEUROTRAN_SYMP_3"/>
    <property type="match status" value="1"/>
</dbReference>
<dbReference type="EMBL" id="WNVM01000842">
    <property type="protein sequence ID" value="MDZ5010835.1"/>
    <property type="molecule type" value="Genomic_DNA"/>
</dbReference>
<feature type="non-terminal residue" evidence="7">
    <location>
        <position position="126"/>
    </location>
</feature>
<reference evidence="7" key="1">
    <citation type="submission" date="2019-11" db="EMBL/GenBank/DDBJ databases">
        <title>Characterization of Clostridium perfringens isolates from swine manure treated agricultural soils.</title>
        <authorList>
            <person name="Wushke S.T."/>
        </authorList>
    </citation>
    <scope>NUCLEOTIDE SEQUENCE</scope>
    <source>
        <strain evidence="7">V2</strain>
    </source>
</reference>
<comment type="subcellular location">
    <subcellularLocation>
        <location evidence="1">Membrane</location>
        <topology evidence="1">Multi-pass membrane protein</topology>
    </subcellularLocation>
</comment>
<name>A0AAW9ITV6_CLOPF</name>
<dbReference type="GO" id="GO:0005886">
    <property type="term" value="C:plasma membrane"/>
    <property type="evidence" value="ECO:0007669"/>
    <property type="project" value="TreeGrafter"/>
</dbReference>
<feature type="transmembrane region" description="Helical" evidence="6">
    <location>
        <begin position="40"/>
        <end position="64"/>
    </location>
</feature>
<dbReference type="PANTHER" id="PTHR11616">
    <property type="entry name" value="SODIUM/CHLORIDE DEPENDENT TRANSPORTER"/>
    <property type="match status" value="1"/>
</dbReference>
<evidence type="ECO:0000256" key="4">
    <source>
        <dbReference type="ARBA" id="ARBA00022989"/>
    </source>
</evidence>
<evidence type="ECO:0000256" key="5">
    <source>
        <dbReference type="ARBA" id="ARBA00023136"/>
    </source>
</evidence>
<sequence>ILGVLFFVCLVFAGITSTVSLIEAVSAPFIDKFGWARNKVVAVISIAGFLIGIIYSTGAGLYLLDIVDNFINNYGIVVVGLLEVVLIGWISTPDKVRNHTNEISYFKVGKWWNICVKFVTPTILLY</sequence>